<evidence type="ECO:0000256" key="2">
    <source>
        <dbReference type="ARBA" id="ARBA00001936"/>
    </source>
</evidence>
<dbReference type="Proteomes" id="UP000730482">
    <property type="component" value="Unassembled WGS sequence"/>
</dbReference>
<keyword evidence="8" id="KW-0408">Iron</keyword>
<comment type="catalytic activity">
    <reaction evidence="1">
        <text>D-mannonate = 2-dehydro-3-deoxy-D-gluconate + H2O</text>
        <dbReference type="Rhea" id="RHEA:20097"/>
        <dbReference type="ChEBI" id="CHEBI:15377"/>
        <dbReference type="ChEBI" id="CHEBI:17767"/>
        <dbReference type="ChEBI" id="CHEBI:57990"/>
        <dbReference type="EC" id="4.2.1.8"/>
    </reaction>
</comment>
<evidence type="ECO:0000256" key="5">
    <source>
        <dbReference type="ARBA" id="ARBA00004892"/>
    </source>
</evidence>
<dbReference type="Pfam" id="PF03786">
    <property type="entry name" value="UxuA"/>
    <property type="match status" value="2"/>
</dbReference>
<dbReference type="GO" id="GO:0008927">
    <property type="term" value="F:mannonate dehydratase activity"/>
    <property type="evidence" value="ECO:0007669"/>
    <property type="project" value="UniProtKB-EC"/>
</dbReference>
<dbReference type="RefSeq" id="WP_212007937.1">
    <property type="nucleotide sequence ID" value="NZ_JAAFYZ010000011.1"/>
</dbReference>
<evidence type="ECO:0000256" key="4">
    <source>
        <dbReference type="ARBA" id="ARBA00002713"/>
    </source>
</evidence>
<organism evidence="11 12">
    <name type="scientific">Catenulispora pinistramenti</name>
    <dbReference type="NCBI Taxonomy" id="2705254"/>
    <lineage>
        <taxon>Bacteria</taxon>
        <taxon>Bacillati</taxon>
        <taxon>Actinomycetota</taxon>
        <taxon>Actinomycetes</taxon>
        <taxon>Catenulisporales</taxon>
        <taxon>Catenulisporaceae</taxon>
        <taxon>Catenulispora</taxon>
    </lineage>
</organism>
<dbReference type="Gene3D" id="3.20.20.150">
    <property type="entry name" value="Divalent-metal-dependent TIM barrel enzymes"/>
    <property type="match status" value="1"/>
</dbReference>
<evidence type="ECO:0000256" key="6">
    <source>
        <dbReference type="ARBA" id="ARBA00007389"/>
    </source>
</evidence>
<proteinExistence type="inferred from homology"/>
<keyword evidence="10 11" id="KW-0456">Lyase</keyword>
<evidence type="ECO:0000256" key="9">
    <source>
        <dbReference type="ARBA" id="ARBA00023211"/>
    </source>
</evidence>
<accession>A0ABS5KIR5</accession>
<name>A0ABS5KIR5_9ACTN</name>
<dbReference type="PANTHER" id="PTHR30387">
    <property type="entry name" value="MANNONATE DEHYDRATASE"/>
    <property type="match status" value="1"/>
</dbReference>
<evidence type="ECO:0000256" key="3">
    <source>
        <dbReference type="ARBA" id="ARBA00001954"/>
    </source>
</evidence>
<comment type="cofactor">
    <cofactor evidence="3">
        <name>Fe(2+)</name>
        <dbReference type="ChEBI" id="CHEBI:29033"/>
    </cofactor>
</comment>
<comment type="cofactor">
    <cofactor evidence="2">
        <name>Mn(2+)</name>
        <dbReference type="ChEBI" id="CHEBI:29035"/>
    </cofactor>
</comment>
<dbReference type="EMBL" id="JAAFYZ010000011">
    <property type="protein sequence ID" value="MBS2546286.1"/>
    <property type="molecule type" value="Genomic_DNA"/>
</dbReference>
<dbReference type="EC" id="4.2.1.8" evidence="7"/>
<dbReference type="SUPFAM" id="SSF51658">
    <property type="entry name" value="Xylose isomerase-like"/>
    <property type="match status" value="1"/>
</dbReference>
<evidence type="ECO:0000256" key="1">
    <source>
        <dbReference type="ARBA" id="ARBA00001794"/>
    </source>
</evidence>
<reference evidence="11 12" key="1">
    <citation type="submission" date="2020-02" db="EMBL/GenBank/DDBJ databases">
        <title>Acidophilic actinobacteria isolated from forest soil.</title>
        <authorList>
            <person name="Golinska P."/>
        </authorList>
    </citation>
    <scope>NUCLEOTIDE SEQUENCE [LARGE SCALE GENOMIC DNA]</scope>
    <source>
        <strain evidence="11 12">NL8</strain>
    </source>
</reference>
<dbReference type="PANTHER" id="PTHR30387:SF2">
    <property type="entry name" value="MANNONATE DEHYDRATASE"/>
    <property type="match status" value="1"/>
</dbReference>
<dbReference type="InterPro" id="IPR004628">
    <property type="entry name" value="Man_deHydtase"/>
</dbReference>
<comment type="similarity">
    <text evidence="6">Belongs to the mannonate dehydratase family.</text>
</comment>
<keyword evidence="12" id="KW-1185">Reference proteome</keyword>
<evidence type="ECO:0000256" key="8">
    <source>
        <dbReference type="ARBA" id="ARBA00023004"/>
    </source>
</evidence>
<comment type="function">
    <text evidence="4">Catalyzes the dehydration of D-mannonate.</text>
</comment>
<dbReference type="InterPro" id="IPR036237">
    <property type="entry name" value="Xyl_isomerase-like_sf"/>
</dbReference>
<evidence type="ECO:0000313" key="12">
    <source>
        <dbReference type="Proteomes" id="UP000730482"/>
    </source>
</evidence>
<evidence type="ECO:0000256" key="7">
    <source>
        <dbReference type="ARBA" id="ARBA00012927"/>
    </source>
</evidence>
<comment type="caution">
    <text evidence="11">The sequence shown here is derived from an EMBL/GenBank/DDBJ whole genome shotgun (WGS) entry which is preliminary data.</text>
</comment>
<protein>
    <recommendedName>
        <fullName evidence="7">mannonate dehydratase</fullName>
        <ecNumber evidence="7">4.2.1.8</ecNumber>
    </recommendedName>
</protein>
<evidence type="ECO:0000313" key="11">
    <source>
        <dbReference type="EMBL" id="MBS2546286.1"/>
    </source>
</evidence>
<sequence>MRVALGHVDEYDERTAAFARQSGLAGVQLHTPGNLAGTDGYWSEAELKALRERIEGDGLRLEGLENVPAAHFALIQRGAPGRDEQIENYQRTIANMAAAGIPILGHHWMPTYVWRTSMDAPGRGGAHVSSFHLPDTAAGNALAAYKLTPDDPIDPPLTAEDMWSNYQYFLDAVLPVAEEVGVRLSLHPDDPPVTEPLGGAARIFTSPAALVEARDRAHGSRAWGLTLCTGSVSAMAGAANVTEVIDLLGPGGHIAYVHLRDVRGTVPTFSECFLGEGNFHPPSILRRLHRAGFDGFVIDDHVPAMEGDVATWGDTSSEAYCSRGRAHELGYISGIVDALGIGS</sequence>
<evidence type="ECO:0000256" key="10">
    <source>
        <dbReference type="ARBA" id="ARBA00023239"/>
    </source>
</evidence>
<keyword evidence="9" id="KW-0464">Manganese</keyword>
<comment type="pathway">
    <text evidence="5">Carbohydrate metabolism; pentose and glucuronate interconversion.</text>
</comment>
<gene>
    <name evidence="11" type="ORF">KGQ19_05350</name>
</gene>